<dbReference type="EC" id="2.7.13.3" evidence="2"/>
<dbReference type="InterPro" id="IPR005467">
    <property type="entry name" value="His_kinase_dom"/>
</dbReference>
<evidence type="ECO:0000256" key="2">
    <source>
        <dbReference type="ARBA" id="ARBA00012438"/>
    </source>
</evidence>
<keyword evidence="4" id="KW-0547">Nucleotide-binding</keyword>
<dbReference type="SUPFAM" id="SSF55874">
    <property type="entry name" value="ATPase domain of HSP90 chaperone/DNA topoisomerase II/histidine kinase"/>
    <property type="match status" value="1"/>
</dbReference>
<dbReference type="InterPro" id="IPR036890">
    <property type="entry name" value="HATPase_C_sf"/>
</dbReference>
<evidence type="ECO:0000256" key="8">
    <source>
        <dbReference type="SAM" id="Phobius"/>
    </source>
</evidence>
<evidence type="ECO:0000256" key="7">
    <source>
        <dbReference type="ARBA" id="ARBA00023012"/>
    </source>
</evidence>
<dbReference type="Gene3D" id="3.30.565.10">
    <property type="entry name" value="Histidine kinase-like ATPase, C-terminal domain"/>
    <property type="match status" value="1"/>
</dbReference>
<evidence type="ECO:0000256" key="4">
    <source>
        <dbReference type="ARBA" id="ARBA00022741"/>
    </source>
</evidence>
<evidence type="ECO:0000256" key="6">
    <source>
        <dbReference type="ARBA" id="ARBA00022840"/>
    </source>
</evidence>
<keyword evidence="3" id="KW-0808">Transferase</keyword>
<dbReference type="SMART" id="SM00387">
    <property type="entry name" value="HATPase_c"/>
    <property type="match status" value="1"/>
</dbReference>
<accession>A0A3A9K3T5</accession>
<protein>
    <recommendedName>
        <fullName evidence="2">histidine kinase</fullName>
        <ecNumber evidence="2">2.7.13.3</ecNumber>
    </recommendedName>
</protein>
<dbReference type="RefSeq" id="WP_110937173.1">
    <property type="nucleotide sequence ID" value="NZ_KZ614146.1"/>
</dbReference>
<dbReference type="PANTHER" id="PTHR24421">
    <property type="entry name" value="NITRATE/NITRITE SENSOR PROTEIN NARX-RELATED"/>
    <property type="match status" value="1"/>
</dbReference>
<evidence type="ECO:0000256" key="3">
    <source>
        <dbReference type="ARBA" id="ARBA00022679"/>
    </source>
</evidence>
<evidence type="ECO:0000256" key="5">
    <source>
        <dbReference type="ARBA" id="ARBA00022777"/>
    </source>
</evidence>
<proteinExistence type="predicted"/>
<gene>
    <name evidence="10" type="ORF">CR203_20280</name>
</gene>
<feature type="transmembrane region" description="Helical" evidence="8">
    <location>
        <begin position="146"/>
        <end position="164"/>
    </location>
</feature>
<keyword evidence="6" id="KW-0067">ATP-binding</keyword>
<comment type="catalytic activity">
    <reaction evidence="1">
        <text>ATP + protein L-histidine = ADP + protein N-phospho-L-histidine.</text>
        <dbReference type="EC" id="2.7.13.3"/>
    </reaction>
</comment>
<dbReference type="AlphaFoldDB" id="A0A3A9K3T5"/>
<dbReference type="GO" id="GO:0005524">
    <property type="term" value="F:ATP binding"/>
    <property type="evidence" value="ECO:0007669"/>
    <property type="project" value="UniProtKB-KW"/>
</dbReference>
<dbReference type="EMBL" id="PDOE01000015">
    <property type="protein sequence ID" value="RKL65540.1"/>
    <property type="molecule type" value="Genomic_DNA"/>
</dbReference>
<keyword evidence="11" id="KW-1185">Reference proteome</keyword>
<evidence type="ECO:0000259" key="9">
    <source>
        <dbReference type="PROSITE" id="PS50109"/>
    </source>
</evidence>
<keyword evidence="8" id="KW-0472">Membrane</keyword>
<dbReference type="PROSITE" id="PS50109">
    <property type="entry name" value="HIS_KIN"/>
    <property type="match status" value="1"/>
</dbReference>
<dbReference type="InterPro" id="IPR050482">
    <property type="entry name" value="Sensor_HK_TwoCompSys"/>
</dbReference>
<keyword evidence="8" id="KW-0812">Transmembrane</keyword>
<dbReference type="Gene3D" id="1.20.5.1930">
    <property type="match status" value="1"/>
</dbReference>
<feature type="domain" description="Histidine kinase" evidence="9">
    <location>
        <begin position="310"/>
        <end position="397"/>
    </location>
</feature>
<dbReference type="PANTHER" id="PTHR24421:SF55">
    <property type="entry name" value="SENSOR HISTIDINE KINASE YDFH"/>
    <property type="match status" value="1"/>
</dbReference>
<dbReference type="InterPro" id="IPR011712">
    <property type="entry name" value="Sig_transdc_His_kin_sub3_dim/P"/>
</dbReference>
<comment type="caution">
    <text evidence="10">The sequence shown here is derived from an EMBL/GenBank/DDBJ whole genome shotgun (WGS) entry which is preliminary data.</text>
</comment>
<dbReference type="CDD" id="cd16917">
    <property type="entry name" value="HATPase_UhpB-NarQ-NarX-like"/>
    <property type="match status" value="1"/>
</dbReference>
<dbReference type="Pfam" id="PF02518">
    <property type="entry name" value="HATPase_c"/>
    <property type="match status" value="1"/>
</dbReference>
<feature type="transmembrane region" description="Helical" evidence="8">
    <location>
        <begin position="16"/>
        <end position="37"/>
    </location>
</feature>
<dbReference type="GO" id="GO:0000155">
    <property type="term" value="F:phosphorelay sensor kinase activity"/>
    <property type="evidence" value="ECO:0007669"/>
    <property type="project" value="InterPro"/>
</dbReference>
<keyword evidence="7" id="KW-0902">Two-component regulatory system</keyword>
<keyword evidence="8" id="KW-1133">Transmembrane helix</keyword>
<dbReference type="GO" id="GO:0046983">
    <property type="term" value="F:protein dimerization activity"/>
    <property type="evidence" value="ECO:0007669"/>
    <property type="project" value="InterPro"/>
</dbReference>
<evidence type="ECO:0000256" key="1">
    <source>
        <dbReference type="ARBA" id="ARBA00000085"/>
    </source>
</evidence>
<dbReference type="Pfam" id="PF07730">
    <property type="entry name" value="HisKA_3"/>
    <property type="match status" value="1"/>
</dbReference>
<reference evidence="10 11" key="1">
    <citation type="submission" date="2017-10" db="EMBL/GenBank/DDBJ databases">
        <title>Bacillus sp. nov., a halophilic bacterium isolated from a Keqin Lake.</title>
        <authorList>
            <person name="Wang H."/>
        </authorList>
    </citation>
    <scope>NUCLEOTIDE SEQUENCE [LARGE SCALE GENOMIC DNA]</scope>
    <source>
        <strain evidence="10 11">KCTC 13187</strain>
    </source>
</reference>
<evidence type="ECO:0000313" key="11">
    <source>
        <dbReference type="Proteomes" id="UP000281498"/>
    </source>
</evidence>
<sequence length="404" mass="46210">MRYDKYSIHEEQIKEIGIYYIGILFWIVLVFIGTMTLQFLEEVIYVSASIFTILIVTHVILYRISYRFKYKYASFYYFLQSSVIFISAFIMPHGSPIVLVGLIPILIAESIHYFESSFKVLLAVILLYIPYSVAIATNYGVHELPFFLPILFFIVAISAFYSIHHAKQMKAWSRMQYYISELEAANQKIEELTIINERKRLARDLHDTLAQGLAGLIMKLEAIDVYVQQGNQDKSRQIIRDSMKQARNALRDARGAIDDLRSEAVSEINFVMEVENEIIRFENATSVDVTSSMQTIPPLTDVIRRHGIFIISESLTNIAKHAHASAVEVEISKDQKDLYIRITDNGAGFDTNSISEKHGHYGLIGMYERVRILNGTLNISSQKEIGTKVRIEIPLAQDGVEDEK</sequence>
<dbReference type="InterPro" id="IPR003594">
    <property type="entry name" value="HATPase_dom"/>
</dbReference>
<name>A0A3A9K3T5_9BACI</name>
<keyword evidence="5" id="KW-0418">Kinase</keyword>
<feature type="transmembrane region" description="Helical" evidence="8">
    <location>
        <begin position="43"/>
        <end position="62"/>
    </location>
</feature>
<evidence type="ECO:0000313" key="10">
    <source>
        <dbReference type="EMBL" id="RKL65540.1"/>
    </source>
</evidence>
<organism evidence="10 11">
    <name type="scientific">Salipaludibacillus neizhouensis</name>
    <dbReference type="NCBI Taxonomy" id="885475"/>
    <lineage>
        <taxon>Bacteria</taxon>
        <taxon>Bacillati</taxon>
        <taxon>Bacillota</taxon>
        <taxon>Bacilli</taxon>
        <taxon>Bacillales</taxon>
        <taxon>Bacillaceae</taxon>
    </lineage>
</organism>
<dbReference type="GO" id="GO:0016020">
    <property type="term" value="C:membrane"/>
    <property type="evidence" value="ECO:0007669"/>
    <property type="project" value="InterPro"/>
</dbReference>
<dbReference type="Proteomes" id="UP000281498">
    <property type="component" value="Unassembled WGS sequence"/>
</dbReference>
<dbReference type="OrthoDB" id="199946at2"/>
<feature type="transmembrane region" description="Helical" evidence="8">
    <location>
        <begin position="121"/>
        <end position="140"/>
    </location>
</feature>